<reference evidence="1" key="1">
    <citation type="journal article" date="2014" name="Front. Microbiol.">
        <title>High frequency of phylogenetically diverse reductive dehalogenase-homologous genes in deep subseafloor sedimentary metagenomes.</title>
        <authorList>
            <person name="Kawai M."/>
            <person name="Futagami T."/>
            <person name="Toyoda A."/>
            <person name="Takaki Y."/>
            <person name="Nishi S."/>
            <person name="Hori S."/>
            <person name="Arai W."/>
            <person name="Tsubouchi T."/>
            <person name="Morono Y."/>
            <person name="Uchiyama I."/>
            <person name="Ito T."/>
            <person name="Fujiyama A."/>
            <person name="Inagaki F."/>
            <person name="Takami H."/>
        </authorList>
    </citation>
    <scope>NUCLEOTIDE SEQUENCE</scope>
    <source>
        <strain evidence="1">Expedition CK06-06</strain>
    </source>
</reference>
<feature type="non-terminal residue" evidence="1">
    <location>
        <position position="1"/>
    </location>
</feature>
<sequence>VTGGDTIVINSAGFYDIVCQFGIDIISGNNTVIIQPQVNAGDAGLAAGVEFSGGQAAPINQPQARIARKLADGDLITFVATELGTEDKLLLWNISGGTAVQTSFDWTTP</sequence>
<comment type="caution">
    <text evidence="1">The sequence shown here is derived from an EMBL/GenBank/DDBJ whole genome shotgun (WGS) entry which is preliminary data.</text>
</comment>
<dbReference type="AlphaFoldDB" id="X0UY63"/>
<proteinExistence type="predicted"/>
<organism evidence="1">
    <name type="scientific">marine sediment metagenome</name>
    <dbReference type="NCBI Taxonomy" id="412755"/>
    <lineage>
        <taxon>unclassified sequences</taxon>
        <taxon>metagenomes</taxon>
        <taxon>ecological metagenomes</taxon>
    </lineage>
</organism>
<protein>
    <submittedName>
        <fullName evidence="1">Uncharacterized protein</fullName>
    </submittedName>
</protein>
<name>X0UY63_9ZZZZ</name>
<gene>
    <name evidence="1" type="ORF">S01H1_46792</name>
</gene>
<accession>X0UY63</accession>
<dbReference type="EMBL" id="BARS01029972">
    <property type="protein sequence ID" value="GAG10730.1"/>
    <property type="molecule type" value="Genomic_DNA"/>
</dbReference>
<evidence type="ECO:0000313" key="1">
    <source>
        <dbReference type="EMBL" id="GAG10730.1"/>
    </source>
</evidence>